<protein>
    <recommendedName>
        <fullName evidence="4">Metallopeptidase family protein</fullName>
    </recommendedName>
</protein>
<evidence type="ECO:0000313" key="2">
    <source>
        <dbReference type="EMBL" id="GAA4769219.1"/>
    </source>
</evidence>
<gene>
    <name evidence="2" type="ORF">GCM10023351_11150</name>
</gene>
<organism evidence="2 3">
    <name type="scientific">Microbacterium gilvum</name>
    <dbReference type="NCBI Taxonomy" id="1336204"/>
    <lineage>
        <taxon>Bacteria</taxon>
        <taxon>Bacillati</taxon>
        <taxon>Actinomycetota</taxon>
        <taxon>Actinomycetes</taxon>
        <taxon>Micrococcales</taxon>
        <taxon>Microbacteriaceae</taxon>
        <taxon>Microbacterium</taxon>
    </lineage>
</organism>
<accession>A0ABP8ZXW1</accession>
<sequence>MKWWNRPPKPVPARATARHGRHGRTGRSSIVRPPLPPVDTRYERFDVAVGSAAEYLRGAWPELRDVSFEIAGVPSAPDEDGVPRWRIDREARRIILFRIPVERLSRIHGDEFPRADDLHRRLIIEGAVFRAAADYLDRDPWDLAPDRYRWY</sequence>
<dbReference type="RefSeq" id="WP_345436804.1">
    <property type="nucleotide sequence ID" value="NZ_BAABKO010000001.1"/>
</dbReference>
<name>A0ABP8ZXW1_9MICO</name>
<dbReference type="EMBL" id="BAABKO010000001">
    <property type="protein sequence ID" value="GAA4769219.1"/>
    <property type="molecule type" value="Genomic_DNA"/>
</dbReference>
<comment type="caution">
    <text evidence="2">The sequence shown here is derived from an EMBL/GenBank/DDBJ whole genome shotgun (WGS) entry which is preliminary data.</text>
</comment>
<reference evidence="3" key="1">
    <citation type="journal article" date="2019" name="Int. J. Syst. Evol. Microbiol.">
        <title>The Global Catalogue of Microorganisms (GCM) 10K type strain sequencing project: providing services to taxonomists for standard genome sequencing and annotation.</title>
        <authorList>
            <consortium name="The Broad Institute Genomics Platform"/>
            <consortium name="The Broad Institute Genome Sequencing Center for Infectious Disease"/>
            <person name="Wu L."/>
            <person name="Ma J."/>
        </authorList>
    </citation>
    <scope>NUCLEOTIDE SEQUENCE [LARGE SCALE GENOMIC DNA]</scope>
    <source>
        <strain evidence="3">JCM 18537</strain>
    </source>
</reference>
<evidence type="ECO:0000256" key="1">
    <source>
        <dbReference type="SAM" id="MobiDB-lite"/>
    </source>
</evidence>
<feature type="region of interest" description="Disordered" evidence="1">
    <location>
        <begin position="1"/>
        <end position="33"/>
    </location>
</feature>
<keyword evidence="3" id="KW-1185">Reference proteome</keyword>
<proteinExistence type="predicted"/>
<dbReference type="Proteomes" id="UP001501645">
    <property type="component" value="Unassembled WGS sequence"/>
</dbReference>
<evidence type="ECO:0008006" key="4">
    <source>
        <dbReference type="Google" id="ProtNLM"/>
    </source>
</evidence>
<feature type="compositionally biased region" description="Basic residues" evidence="1">
    <location>
        <begin position="16"/>
        <end position="25"/>
    </location>
</feature>
<evidence type="ECO:0000313" key="3">
    <source>
        <dbReference type="Proteomes" id="UP001501645"/>
    </source>
</evidence>